<keyword evidence="11" id="KW-0460">Magnesium</keyword>
<dbReference type="InterPro" id="IPR027417">
    <property type="entry name" value="P-loop_NTPase"/>
</dbReference>
<keyword evidence="13" id="KW-0175">Coiled coil</keyword>
<dbReference type="InterPro" id="IPR036872">
    <property type="entry name" value="CH_dom_sf"/>
</dbReference>
<keyword evidence="12" id="KW-0904">Protein phosphatase</keyword>
<comment type="similarity">
    <text evidence="4">Belongs to the TRAFAC class myosin-kinesin ATPase superfamily. Kinesin family. KIN-14 subfamily.</text>
</comment>
<proteinExistence type="inferred from homology"/>
<evidence type="ECO:0000256" key="16">
    <source>
        <dbReference type="ARBA" id="ARBA00047761"/>
    </source>
</evidence>
<keyword evidence="9" id="KW-0378">Hydrolase</keyword>
<dbReference type="Pfam" id="PF00481">
    <property type="entry name" value="PP2C"/>
    <property type="match status" value="1"/>
</dbReference>
<dbReference type="GO" id="GO:0007018">
    <property type="term" value="P:microtubule-based movement"/>
    <property type="evidence" value="ECO:0007669"/>
    <property type="project" value="InterPro"/>
</dbReference>
<dbReference type="GO" id="GO:0008017">
    <property type="term" value="F:microtubule binding"/>
    <property type="evidence" value="ECO:0007669"/>
    <property type="project" value="InterPro"/>
</dbReference>
<dbReference type="PANTHER" id="PTHR47972:SF12">
    <property type="entry name" value="KINESIN-LIKE PROTEIN KIN-14H"/>
    <property type="match status" value="1"/>
</dbReference>
<dbReference type="EC" id="3.1.3.16" evidence="5"/>
<dbReference type="GO" id="GO:0004722">
    <property type="term" value="F:protein serine/threonine phosphatase activity"/>
    <property type="evidence" value="ECO:0007669"/>
    <property type="project" value="UniProtKB-EC"/>
</dbReference>
<feature type="domain" description="Kinesin motor" evidence="21">
    <location>
        <begin position="399"/>
        <end position="719"/>
    </location>
</feature>
<dbReference type="CDD" id="cd01366">
    <property type="entry name" value="KISc_C_terminal"/>
    <property type="match status" value="1"/>
</dbReference>
<comment type="catalytic activity">
    <reaction evidence="16">
        <text>O-phospho-L-seryl-[protein] + H2O = L-seryl-[protein] + phosphate</text>
        <dbReference type="Rhea" id="RHEA:20629"/>
        <dbReference type="Rhea" id="RHEA-COMP:9863"/>
        <dbReference type="Rhea" id="RHEA-COMP:11604"/>
        <dbReference type="ChEBI" id="CHEBI:15377"/>
        <dbReference type="ChEBI" id="CHEBI:29999"/>
        <dbReference type="ChEBI" id="CHEBI:43474"/>
        <dbReference type="ChEBI" id="CHEBI:83421"/>
        <dbReference type="EC" id="3.1.3.16"/>
    </reaction>
</comment>
<evidence type="ECO:0000256" key="18">
    <source>
        <dbReference type="PROSITE-ProRule" id="PRU00283"/>
    </source>
</evidence>
<reference evidence="23 24" key="3">
    <citation type="submission" date="2019-11" db="EMBL/GenBank/DDBJ databases">
        <title>A de novo genome assembly of a pear dwarfing rootstock.</title>
        <authorList>
            <person name="Wang F."/>
            <person name="Wang J."/>
            <person name="Li S."/>
            <person name="Zhang Y."/>
            <person name="Fang M."/>
            <person name="Ma L."/>
            <person name="Zhao Y."/>
            <person name="Jiang S."/>
        </authorList>
    </citation>
    <scope>NUCLEOTIDE SEQUENCE [LARGE SCALE GENOMIC DNA]</scope>
    <source>
        <strain evidence="23">S2</strain>
        <tissue evidence="23">Leaf</tissue>
    </source>
</reference>
<evidence type="ECO:0000256" key="6">
    <source>
        <dbReference type="ARBA" id="ARBA00022701"/>
    </source>
</evidence>
<dbReference type="PROSITE" id="PS50067">
    <property type="entry name" value="KINESIN_MOTOR_2"/>
    <property type="match status" value="1"/>
</dbReference>
<evidence type="ECO:0000256" key="1">
    <source>
        <dbReference type="ARBA" id="ARBA00001936"/>
    </source>
</evidence>
<comment type="similarity">
    <text evidence="3">Belongs to the PP2C family.</text>
</comment>
<dbReference type="Gene3D" id="1.10.418.10">
    <property type="entry name" value="Calponin-like domain"/>
    <property type="match status" value="1"/>
</dbReference>
<dbReference type="SUPFAM" id="SSF81606">
    <property type="entry name" value="PP2C-like"/>
    <property type="match status" value="1"/>
</dbReference>
<evidence type="ECO:0000256" key="17">
    <source>
        <dbReference type="ARBA" id="ARBA00048336"/>
    </source>
</evidence>
<reference evidence="23 24" key="1">
    <citation type="submission" date="2019-09" db="EMBL/GenBank/DDBJ databases">
        <authorList>
            <person name="Ou C."/>
        </authorList>
    </citation>
    <scope>NUCLEOTIDE SEQUENCE [LARGE SCALE GENOMIC DNA]</scope>
    <source>
        <strain evidence="23">S2</strain>
        <tissue evidence="23">Leaf</tissue>
    </source>
</reference>
<dbReference type="SMART" id="SM00332">
    <property type="entry name" value="PP2Cc"/>
    <property type="match status" value="1"/>
</dbReference>
<dbReference type="OrthoDB" id="3176171at2759"/>
<dbReference type="Pfam" id="PF00307">
    <property type="entry name" value="CH"/>
    <property type="match status" value="1"/>
</dbReference>
<dbReference type="EMBL" id="SMOL01000143">
    <property type="protein sequence ID" value="KAB2630233.1"/>
    <property type="molecule type" value="Genomic_DNA"/>
</dbReference>
<dbReference type="InterPro" id="IPR036961">
    <property type="entry name" value="Kinesin_motor_dom_sf"/>
</dbReference>
<dbReference type="InterPro" id="IPR036457">
    <property type="entry name" value="PPM-type-like_dom_sf"/>
</dbReference>
<evidence type="ECO:0000256" key="7">
    <source>
        <dbReference type="ARBA" id="ARBA00022723"/>
    </source>
</evidence>
<dbReference type="CDD" id="cd21203">
    <property type="entry name" value="CH_AtKIN14-like"/>
    <property type="match status" value="1"/>
</dbReference>
<keyword evidence="10 18" id="KW-0067">ATP-binding</keyword>
<dbReference type="InterPro" id="IPR001752">
    <property type="entry name" value="Kinesin_motor_dom"/>
</dbReference>
<feature type="region of interest" description="Disordered" evidence="19">
    <location>
        <begin position="910"/>
        <end position="1027"/>
    </location>
</feature>
<dbReference type="PRINTS" id="PR00380">
    <property type="entry name" value="KINESINHEAVY"/>
</dbReference>
<comment type="caution">
    <text evidence="23">The sequence shown here is derived from an EMBL/GenBank/DDBJ whole genome shotgun (WGS) entry which is preliminary data.</text>
</comment>
<evidence type="ECO:0000256" key="4">
    <source>
        <dbReference type="ARBA" id="ARBA00010899"/>
    </source>
</evidence>
<evidence type="ECO:0000256" key="8">
    <source>
        <dbReference type="ARBA" id="ARBA00022741"/>
    </source>
</evidence>
<keyword evidence="8 18" id="KW-0547">Nucleotide-binding</keyword>
<evidence type="ECO:0000256" key="13">
    <source>
        <dbReference type="ARBA" id="ARBA00023054"/>
    </source>
</evidence>
<dbReference type="CDD" id="cd00143">
    <property type="entry name" value="PP2Cc"/>
    <property type="match status" value="1"/>
</dbReference>
<evidence type="ECO:0000259" key="21">
    <source>
        <dbReference type="PROSITE" id="PS50067"/>
    </source>
</evidence>
<evidence type="ECO:0000256" key="14">
    <source>
        <dbReference type="ARBA" id="ARBA00023175"/>
    </source>
</evidence>
<name>A0A5N5HTZ8_9ROSA</name>
<dbReference type="SMART" id="SM00331">
    <property type="entry name" value="PP2C_SIG"/>
    <property type="match status" value="1"/>
</dbReference>
<evidence type="ECO:0000256" key="12">
    <source>
        <dbReference type="ARBA" id="ARBA00022912"/>
    </source>
</evidence>
<keyword evidence="7" id="KW-0479">Metal-binding</keyword>
<accession>A0A5N5HTZ8</accession>
<dbReference type="InterPro" id="IPR001715">
    <property type="entry name" value="CH_dom"/>
</dbReference>
<evidence type="ECO:0000259" key="22">
    <source>
        <dbReference type="PROSITE" id="PS51746"/>
    </source>
</evidence>
<dbReference type="InterPro" id="IPR001932">
    <property type="entry name" value="PPM-type_phosphatase-like_dom"/>
</dbReference>
<evidence type="ECO:0000313" key="24">
    <source>
        <dbReference type="Proteomes" id="UP000327157"/>
    </source>
</evidence>
<feature type="compositionally biased region" description="Basic and acidic residues" evidence="19">
    <location>
        <begin position="912"/>
        <end position="927"/>
    </location>
</feature>
<dbReference type="GO" id="GO:0016887">
    <property type="term" value="F:ATP hydrolysis activity"/>
    <property type="evidence" value="ECO:0007669"/>
    <property type="project" value="UniProtKB-ARBA"/>
</dbReference>
<dbReference type="PANTHER" id="PTHR47972">
    <property type="entry name" value="KINESIN-LIKE PROTEIN KLP-3"/>
    <property type="match status" value="1"/>
</dbReference>
<dbReference type="GO" id="GO:0046872">
    <property type="term" value="F:metal ion binding"/>
    <property type="evidence" value="ECO:0007669"/>
    <property type="project" value="UniProtKB-KW"/>
</dbReference>
<comment type="catalytic activity">
    <reaction evidence="17">
        <text>O-phospho-L-threonyl-[protein] + H2O = L-threonyl-[protein] + phosphate</text>
        <dbReference type="Rhea" id="RHEA:47004"/>
        <dbReference type="Rhea" id="RHEA-COMP:11060"/>
        <dbReference type="Rhea" id="RHEA-COMP:11605"/>
        <dbReference type="ChEBI" id="CHEBI:15377"/>
        <dbReference type="ChEBI" id="CHEBI:30013"/>
        <dbReference type="ChEBI" id="CHEBI:43474"/>
        <dbReference type="ChEBI" id="CHEBI:61977"/>
        <dbReference type="EC" id="3.1.3.16"/>
    </reaction>
</comment>
<gene>
    <name evidence="23" type="ORF">D8674_007752</name>
</gene>
<dbReference type="PROSITE" id="PS50021">
    <property type="entry name" value="CH"/>
    <property type="match status" value="1"/>
</dbReference>
<feature type="binding site" evidence="18">
    <location>
        <begin position="482"/>
        <end position="489"/>
    </location>
    <ligand>
        <name>ATP</name>
        <dbReference type="ChEBI" id="CHEBI:30616"/>
    </ligand>
</feature>
<keyword evidence="15" id="KW-0464">Manganese</keyword>
<evidence type="ECO:0000256" key="11">
    <source>
        <dbReference type="ARBA" id="ARBA00022842"/>
    </source>
</evidence>
<dbReference type="FunFam" id="3.40.850.10:FF:000045">
    <property type="entry name" value="Kinesin-like protein KIN-14I isoform A"/>
    <property type="match status" value="1"/>
</dbReference>
<comment type="cofactor">
    <cofactor evidence="1">
        <name>Mn(2+)</name>
        <dbReference type="ChEBI" id="CHEBI:29035"/>
    </cofactor>
</comment>
<protein>
    <recommendedName>
        <fullName evidence="5">protein-serine/threonine phosphatase</fullName>
        <ecNumber evidence="5">3.1.3.16</ecNumber>
    </recommendedName>
</protein>
<evidence type="ECO:0000256" key="10">
    <source>
        <dbReference type="ARBA" id="ARBA00022840"/>
    </source>
</evidence>
<dbReference type="InterPro" id="IPR027640">
    <property type="entry name" value="Kinesin-like_fam"/>
</dbReference>
<sequence length="1490" mass="163768">MATEQVLPFSLTSVVECVLQEHGSRLSDIDLASRKAEEASLRRYEAARWLRKTVGVVGGKDLPAEPSEEDFRLGLRSGIILCNVLNKVQPGAVPKVVEGPCDTVIIPDGAALSAYQYFENVRNFLVSVEEMGLPTFEASDLEQGGKPARIVNCVLALKSYSEWKQGGAIGSWKYCGALKPTTCGKYFVRKNSEPFSNSFPMTLSWGEKSHDSLSCEDFNEASSSHSLHALVREVLSDKRQEDIPIIVENMLSKVMEEFEHRLASQGELMKTASRDMTLSGPDRPLLDCASECASGDMKIEEKASSETKEEEIYNQSEGSKSQSLKQITLVDRQQKDIQELKHTLYDTKAGMKLLQMRYQQEFNNLGKHLHGLASAATGYQKVLEENRKLYNQVQDLKGNIRVYCRVRPFLPGQSNRASTYDHTDDRSLKIITPSKYGKEGRKSFTFNKVFGPFSTQEEVFSDTQPLIRSVLDGYNVCIFAYGQTGSGKTFTMTGPKEITEESRGVNYRALSDLFYLSEQRKDTICYEISVQMLEIYNEQVKDLLAVEEIRNSSQNGINVPEANLVPVSTTSDVIYLMNLGHKNRSVSATAMNDRSSRSHSCLTVHIHGRDLTSGSILRGCMHLVDLAGSERVDKSEVTGDRLKEAQHINKSLSALGDVIASLAQKNAHVPYRNSKLTQLLQDSLGGQAKTLMFVHISPEPDALGETLSTLKFAERVSTVELGAARVNKDGADVKELKEQIATLKAALARKESEGARAQLKYSQSMSPERSRIKSAGSSPLHSNWKSTGDLSGASIQAADDFGNIEVRKFSALKPKRRSLDLQDMMTQGRSPPWPPTNNEGLNVKEEADKDSVLSGDWVDKVMVNKHEGANREENLLGSWDMDNRQLPEMFGPSSLPDPPKLYMEPHFGKLTASKEDSPDNDAQRSRNEMANTDDSDDQLDATTSDCSEPDMLWQQNLPKPTCIPNGLGSKAKKTNSRPIRSPETRSMIPSLIPSPSRKPPNGVSQPLHRTASGRIGEGKRRPGSANFPTGERLGNYIFLVKFLPHLIERFWQLGPGNVTTDTKMSQIEVSAMKSPLIPLATLIGQELRGEEVEKPYLKYGQAGLAKKGEDYFLIKTDCQRIHSDPSTTFSVFAIFDGHNGISAAIFTKENLLANVLSAIPQGISRHEWLLALPRALVAGFVKTDIEFQQKGETSGTTVTFVVIDDWTVTVASVGDSRCILDTQGGVVSLLTVDHRLEENEQERERVTASGGEVGRLNIFGGNEVGPLRCWPGGLCLSRSIGDTDVGEYIVPIPHVKQVKLSNAGGRLIIASDGIWDALSSDMAAKSCRGLPAELAAKLVVKEALRSRGLKDDTTCVVVDIIPSGHPVLPPPPIKKPNMLASLIFGKKSQNSVNKTNKLSAIGVVEELFEEGSAMLDERLGKDSPLDANSGIFRCAVCQVDQPPVEGLSVNSGSFFSPASKPWEGPFLCAKCQTKKDAMEGKRLTRPTVVL</sequence>
<dbReference type="SMART" id="SM00129">
    <property type="entry name" value="KISc"/>
    <property type="match status" value="1"/>
</dbReference>
<evidence type="ECO:0000256" key="3">
    <source>
        <dbReference type="ARBA" id="ARBA00006702"/>
    </source>
</evidence>
<dbReference type="Proteomes" id="UP000327157">
    <property type="component" value="Chromosome 12"/>
</dbReference>
<evidence type="ECO:0000313" key="23">
    <source>
        <dbReference type="EMBL" id="KAB2630233.1"/>
    </source>
</evidence>
<dbReference type="SUPFAM" id="SSF52540">
    <property type="entry name" value="P-loop containing nucleoside triphosphate hydrolases"/>
    <property type="match status" value="1"/>
</dbReference>
<feature type="domain" description="Calponin-homology (CH)" evidence="20">
    <location>
        <begin position="40"/>
        <end position="162"/>
    </location>
</feature>
<dbReference type="GO" id="GO:0005874">
    <property type="term" value="C:microtubule"/>
    <property type="evidence" value="ECO:0007669"/>
    <property type="project" value="UniProtKB-KW"/>
</dbReference>
<dbReference type="FunFam" id="1.10.418.10:FF:000062">
    <property type="entry name" value="Kinesin-like protein KIN-14I isoform A"/>
    <property type="match status" value="1"/>
</dbReference>
<dbReference type="GO" id="GO:0005524">
    <property type="term" value="F:ATP binding"/>
    <property type="evidence" value="ECO:0007669"/>
    <property type="project" value="UniProtKB-UniRule"/>
</dbReference>
<evidence type="ECO:0000256" key="5">
    <source>
        <dbReference type="ARBA" id="ARBA00013081"/>
    </source>
</evidence>
<dbReference type="GO" id="GO:0003777">
    <property type="term" value="F:microtubule motor activity"/>
    <property type="evidence" value="ECO:0007669"/>
    <property type="project" value="InterPro"/>
</dbReference>
<keyword evidence="24" id="KW-1185">Reference proteome</keyword>
<keyword evidence="6" id="KW-0493">Microtubule</keyword>
<feature type="compositionally biased region" description="Polar residues" evidence="19">
    <location>
        <begin position="775"/>
        <end position="785"/>
    </location>
</feature>
<evidence type="ECO:0000256" key="15">
    <source>
        <dbReference type="ARBA" id="ARBA00023211"/>
    </source>
</evidence>
<feature type="region of interest" description="Disordered" evidence="19">
    <location>
        <begin position="754"/>
        <end position="785"/>
    </location>
</feature>
<comment type="cofactor">
    <cofactor evidence="2">
        <name>Mg(2+)</name>
        <dbReference type="ChEBI" id="CHEBI:18420"/>
    </cofactor>
</comment>
<dbReference type="Pfam" id="PF00225">
    <property type="entry name" value="Kinesin"/>
    <property type="match status" value="1"/>
</dbReference>
<keyword evidence="14 18" id="KW-0505">Motor protein</keyword>
<dbReference type="PROSITE" id="PS51746">
    <property type="entry name" value="PPM_2"/>
    <property type="match status" value="1"/>
</dbReference>
<organism evidence="23 24">
    <name type="scientific">Pyrus ussuriensis x Pyrus communis</name>
    <dbReference type="NCBI Taxonomy" id="2448454"/>
    <lineage>
        <taxon>Eukaryota</taxon>
        <taxon>Viridiplantae</taxon>
        <taxon>Streptophyta</taxon>
        <taxon>Embryophyta</taxon>
        <taxon>Tracheophyta</taxon>
        <taxon>Spermatophyta</taxon>
        <taxon>Magnoliopsida</taxon>
        <taxon>eudicotyledons</taxon>
        <taxon>Gunneridae</taxon>
        <taxon>Pentapetalae</taxon>
        <taxon>rosids</taxon>
        <taxon>fabids</taxon>
        <taxon>Rosales</taxon>
        <taxon>Rosaceae</taxon>
        <taxon>Amygdaloideae</taxon>
        <taxon>Maleae</taxon>
        <taxon>Pyrus</taxon>
    </lineage>
</organism>
<dbReference type="Gene3D" id="3.40.850.10">
    <property type="entry name" value="Kinesin motor domain"/>
    <property type="match status" value="1"/>
</dbReference>
<dbReference type="FunFam" id="3.60.40.10:FF:000013">
    <property type="entry name" value="probable protein phosphatase 2C 5"/>
    <property type="match status" value="1"/>
</dbReference>
<evidence type="ECO:0000259" key="20">
    <source>
        <dbReference type="PROSITE" id="PS50021"/>
    </source>
</evidence>
<evidence type="ECO:0000256" key="19">
    <source>
        <dbReference type="SAM" id="MobiDB-lite"/>
    </source>
</evidence>
<feature type="domain" description="PPM-type phosphatase" evidence="22">
    <location>
        <begin position="1095"/>
        <end position="1360"/>
    </location>
</feature>
<dbReference type="SMART" id="SM00033">
    <property type="entry name" value="CH"/>
    <property type="match status" value="1"/>
</dbReference>
<evidence type="ECO:0000256" key="2">
    <source>
        <dbReference type="ARBA" id="ARBA00001946"/>
    </source>
</evidence>
<evidence type="ECO:0000256" key="9">
    <source>
        <dbReference type="ARBA" id="ARBA00022801"/>
    </source>
</evidence>
<dbReference type="Gene3D" id="3.60.40.10">
    <property type="entry name" value="PPM-type phosphatase domain"/>
    <property type="match status" value="1"/>
</dbReference>
<reference evidence="24" key="2">
    <citation type="submission" date="2019-10" db="EMBL/GenBank/DDBJ databases">
        <title>A de novo genome assembly of a pear dwarfing rootstock.</title>
        <authorList>
            <person name="Wang F."/>
            <person name="Wang J."/>
            <person name="Li S."/>
            <person name="Zhang Y."/>
            <person name="Fang M."/>
            <person name="Ma L."/>
            <person name="Zhao Y."/>
            <person name="Jiang S."/>
        </authorList>
    </citation>
    <scope>NUCLEOTIDE SEQUENCE [LARGE SCALE GENOMIC DNA]</scope>
</reference>
<dbReference type="SUPFAM" id="SSF47576">
    <property type="entry name" value="Calponin-homology domain, CH-domain"/>
    <property type="match status" value="1"/>
</dbReference>